<comment type="caution">
    <text evidence="1">The sequence shown here is derived from an EMBL/GenBank/DDBJ whole genome shotgun (WGS) entry which is preliminary data.</text>
</comment>
<proteinExistence type="predicted"/>
<evidence type="ECO:0000313" key="2">
    <source>
        <dbReference type="Proteomes" id="UP001176059"/>
    </source>
</evidence>
<reference evidence="1" key="2">
    <citation type="journal article" date="2023" name="Proc. Natl. Acad. Sci. U.S.A.">
        <title>A global phylogenomic analysis of the shiitake genus Lentinula.</title>
        <authorList>
            <person name="Sierra-Patev S."/>
            <person name="Min B."/>
            <person name="Naranjo-Ortiz M."/>
            <person name="Looney B."/>
            <person name="Konkel Z."/>
            <person name="Slot J.C."/>
            <person name="Sakamoto Y."/>
            <person name="Steenwyk J.L."/>
            <person name="Rokas A."/>
            <person name="Carro J."/>
            <person name="Camarero S."/>
            <person name="Ferreira P."/>
            <person name="Molpeceres G."/>
            <person name="Ruiz-Duenas F.J."/>
            <person name="Serrano A."/>
            <person name="Henrissat B."/>
            <person name="Drula E."/>
            <person name="Hughes K.W."/>
            <person name="Mata J.L."/>
            <person name="Ishikawa N.K."/>
            <person name="Vargas-Isla R."/>
            <person name="Ushijima S."/>
            <person name="Smith C.A."/>
            <person name="Donoghue J."/>
            <person name="Ahrendt S."/>
            <person name="Andreopoulos W."/>
            <person name="He G."/>
            <person name="LaButti K."/>
            <person name="Lipzen A."/>
            <person name="Ng V."/>
            <person name="Riley R."/>
            <person name="Sandor L."/>
            <person name="Barry K."/>
            <person name="Martinez A.T."/>
            <person name="Xiao Y."/>
            <person name="Gibbons J.G."/>
            <person name="Terashima K."/>
            <person name="Grigoriev I.V."/>
            <person name="Hibbett D."/>
        </authorList>
    </citation>
    <scope>NUCLEOTIDE SEQUENCE</scope>
    <source>
        <strain evidence="1">ET3784</strain>
    </source>
</reference>
<evidence type="ECO:0000313" key="1">
    <source>
        <dbReference type="EMBL" id="KAJ3732780.1"/>
    </source>
</evidence>
<name>A0AA38N0C1_9AGAR</name>
<dbReference type="AlphaFoldDB" id="A0AA38N0C1"/>
<reference evidence="1" key="1">
    <citation type="submission" date="2022-08" db="EMBL/GenBank/DDBJ databases">
        <authorList>
            <consortium name="DOE Joint Genome Institute"/>
            <person name="Min B."/>
            <person name="Sierra-Patev S."/>
            <person name="Naranjo-Ortiz M."/>
            <person name="Looney B."/>
            <person name="Konkel Z."/>
            <person name="Slot J.C."/>
            <person name="Sakamoto Y."/>
            <person name="Steenwyk J.L."/>
            <person name="Rokas A."/>
            <person name="Carro J."/>
            <person name="Camarero S."/>
            <person name="Ferreira P."/>
            <person name="Molpeceres G."/>
            <person name="Ruiz-duenas F.J."/>
            <person name="Serrano A."/>
            <person name="Henrissat B."/>
            <person name="Drula E."/>
            <person name="Hughes K.W."/>
            <person name="Mata J.L."/>
            <person name="Ishikawa N.K."/>
            <person name="Vargas-Isla R."/>
            <person name="Ushijima S."/>
            <person name="Smith C.A."/>
            <person name="Ahrendt S."/>
            <person name="Andreopoulos W."/>
            <person name="He G."/>
            <person name="LaButti K."/>
            <person name="Lipzen A."/>
            <person name="Ng V."/>
            <person name="Riley R."/>
            <person name="Sandor L."/>
            <person name="Barry K."/>
            <person name="Martinez A.T."/>
            <person name="Xiao Y."/>
            <person name="Gibbons J.G."/>
            <person name="Terashima K."/>
            <person name="Hibbett D.S."/>
            <person name="Grigoriev I.V."/>
        </authorList>
    </citation>
    <scope>NUCLEOTIDE SEQUENCE</scope>
    <source>
        <strain evidence="1">ET3784</strain>
    </source>
</reference>
<dbReference type="EMBL" id="JANVFO010000022">
    <property type="protein sequence ID" value="KAJ3732780.1"/>
    <property type="molecule type" value="Genomic_DNA"/>
</dbReference>
<protein>
    <submittedName>
        <fullName evidence="1">Uncharacterized protein</fullName>
    </submittedName>
</protein>
<dbReference type="Proteomes" id="UP001176059">
    <property type="component" value="Unassembled WGS sequence"/>
</dbReference>
<accession>A0AA38N0C1</accession>
<gene>
    <name evidence="1" type="ORF">DFJ43DRAFT_1039139</name>
</gene>
<keyword evidence="2" id="KW-1185">Reference proteome</keyword>
<organism evidence="1 2">
    <name type="scientific">Lentinula guzmanii</name>
    <dbReference type="NCBI Taxonomy" id="2804957"/>
    <lineage>
        <taxon>Eukaryota</taxon>
        <taxon>Fungi</taxon>
        <taxon>Dikarya</taxon>
        <taxon>Basidiomycota</taxon>
        <taxon>Agaricomycotina</taxon>
        <taxon>Agaricomycetes</taxon>
        <taxon>Agaricomycetidae</taxon>
        <taxon>Agaricales</taxon>
        <taxon>Marasmiineae</taxon>
        <taxon>Omphalotaceae</taxon>
        <taxon>Lentinula</taxon>
    </lineage>
</organism>
<sequence length="237" mass="27098">MLFCVDYGIAYNQILILNLDYALLELAIENSVAFPQLHRVYSLDAVEIFTTHLRPCDMLEFIGSEMSNIVGTCAFHRITLNCQASHTLICFCPAQMISHPNSEFQRVFTTAMHVRINGICSRCWCPQHFAFAHSANLNCTKDPQNGYADFWLILMYLILRNTYLRERIFTFIGIAGDVFQGNIRSYASWLTTPAVNYRQSGSDHRITNMVTLAYVYFLLKSRGNIVIPSIGLKVDRM</sequence>